<reference evidence="1 2" key="1">
    <citation type="submission" date="2021-06" db="EMBL/GenBank/DDBJ databases">
        <authorList>
            <person name="Jeong J.W."/>
        </authorList>
    </citation>
    <scope>NUCLEOTIDE SEQUENCE [LARGE SCALE GENOMIC DNA]</scope>
    <source>
        <strain evidence="1 2">MMS21-TAE1-1</strain>
    </source>
</reference>
<evidence type="ECO:0000313" key="2">
    <source>
        <dbReference type="Proteomes" id="UP000824166"/>
    </source>
</evidence>
<organism evidence="1 2">
    <name type="scientific">Paenarthrobacter aromaticivorans</name>
    <dbReference type="NCBI Taxonomy" id="2849150"/>
    <lineage>
        <taxon>Bacteria</taxon>
        <taxon>Bacillati</taxon>
        <taxon>Actinomycetota</taxon>
        <taxon>Actinomycetes</taxon>
        <taxon>Micrococcales</taxon>
        <taxon>Micrococcaceae</taxon>
        <taxon>Paenarthrobacter</taxon>
    </lineage>
</organism>
<dbReference type="EMBL" id="JAHOPC010000010">
    <property type="protein sequence ID" value="MBU8867857.1"/>
    <property type="molecule type" value="Genomic_DNA"/>
</dbReference>
<name>A0ABS6I8Z3_9MICC</name>
<sequence length="222" mass="24854">MSEHESELGNGFGENLAEQIFTLWVDLELERRGLPVDRSTINKVLVTFSSSPEQSPVISINEEVKLKANVRLNRDLQPGEEVAVSSVDEIEGIEPVGVDPNSGWIAAYVLPNGEVIIQFDYRYNKEEAGRSLALAREYLTAAQAGLAELPRPAMDNLYSAAELSVHALMLIEPNPTTKKHWVRADWHNNSAKLQNVPSHHPGILKRLHRNVPWPGMRKARRP</sequence>
<evidence type="ECO:0000313" key="1">
    <source>
        <dbReference type="EMBL" id="MBU8867857.1"/>
    </source>
</evidence>
<keyword evidence="2" id="KW-1185">Reference proteome</keyword>
<comment type="caution">
    <text evidence="1">The sequence shown here is derived from an EMBL/GenBank/DDBJ whole genome shotgun (WGS) entry which is preliminary data.</text>
</comment>
<proteinExistence type="predicted"/>
<accession>A0ABS6I8Z3</accession>
<dbReference type="RefSeq" id="WP_216925975.1">
    <property type="nucleotide sequence ID" value="NZ_JAHOPC010000010.1"/>
</dbReference>
<dbReference type="Proteomes" id="UP000824166">
    <property type="component" value="Unassembled WGS sequence"/>
</dbReference>
<protein>
    <submittedName>
        <fullName evidence="1">Uncharacterized protein</fullName>
    </submittedName>
</protein>
<gene>
    <name evidence="1" type="ORF">KSW38_16335</name>
</gene>